<proteinExistence type="predicted"/>
<comment type="caution">
    <text evidence="1">The sequence shown here is derived from an EMBL/GenBank/DDBJ whole genome shotgun (WGS) entry which is preliminary data.</text>
</comment>
<dbReference type="AlphaFoldDB" id="A0A1E5XKZ7"/>
<reference evidence="1 2" key="1">
    <citation type="journal article" date="2015" name="Genome Announc.">
        <title>Genome Assemblies of Three Soil-Associated Devosia species: D. insulae, D. limi, and D. soli.</title>
        <authorList>
            <person name="Hassan Y.I."/>
            <person name="Lepp D."/>
            <person name="Zhou T."/>
        </authorList>
    </citation>
    <scope>NUCLEOTIDE SEQUENCE [LARGE SCALE GENOMIC DNA]</scope>
    <source>
        <strain evidence="1 2">DS-56</strain>
    </source>
</reference>
<accession>A0A1E5XKZ7</accession>
<keyword evidence="2" id="KW-1185">Reference proteome</keyword>
<protein>
    <submittedName>
        <fullName evidence="1">Uncharacterized protein</fullName>
    </submittedName>
</protein>
<evidence type="ECO:0000313" key="2">
    <source>
        <dbReference type="Proteomes" id="UP000095463"/>
    </source>
</evidence>
<organism evidence="1 2">
    <name type="scientific">Devosia insulae DS-56</name>
    <dbReference type="NCBI Taxonomy" id="1116389"/>
    <lineage>
        <taxon>Bacteria</taxon>
        <taxon>Pseudomonadati</taxon>
        <taxon>Pseudomonadota</taxon>
        <taxon>Alphaproteobacteria</taxon>
        <taxon>Hyphomicrobiales</taxon>
        <taxon>Devosiaceae</taxon>
        <taxon>Devosia</taxon>
    </lineage>
</organism>
<dbReference type="OrthoDB" id="7950847at2"/>
<name>A0A1E5XKZ7_9HYPH</name>
<gene>
    <name evidence="1" type="ORF">VW23_026500</name>
</gene>
<dbReference type="RefSeq" id="WP_069911474.1">
    <property type="nucleotide sequence ID" value="NZ_LAJE02000297.1"/>
</dbReference>
<dbReference type="Proteomes" id="UP000095463">
    <property type="component" value="Unassembled WGS sequence"/>
</dbReference>
<sequence>MLKSVRVPHELIALSQMQRASIREVGAPLYLPAFEHQILEAEARREDDKADDLDWGVAAGGLTLGADEDDDFY</sequence>
<dbReference type="EMBL" id="LAJE02000297">
    <property type="protein sequence ID" value="OEO29245.1"/>
    <property type="molecule type" value="Genomic_DNA"/>
</dbReference>
<evidence type="ECO:0000313" key="1">
    <source>
        <dbReference type="EMBL" id="OEO29245.1"/>
    </source>
</evidence>